<proteinExistence type="predicted"/>
<evidence type="ECO:0000313" key="2">
    <source>
        <dbReference type="Proteomes" id="UP000034024"/>
    </source>
</evidence>
<organism evidence="1 2">
    <name type="scientific">Deinococcus soli</name>
    <name type="common">ex Cha et al. 2016</name>
    <dbReference type="NCBI Taxonomy" id="1309411"/>
    <lineage>
        <taxon>Bacteria</taxon>
        <taxon>Thermotogati</taxon>
        <taxon>Deinococcota</taxon>
        <taxon>Deinococci</taxon>
        <taxon>Deinococcales</taxon>
        <taxon>Deinococcaceae</taxon>
        <taxon>Deinococcus</taxon>
    </lineage>
</organism>
<dbReference type="RefSeq" id="WP_046843058.1">
    <property type="nucleotide sequence ID" value="NZ_CP011389.1"/>
</dbReference>
<evidence type="ECO:0000313" key="1">
    <source>
        <dbReference type="EMBL" id="AKH16483.1"/>
    </source>
</evidence>
<dbReference type="Gene3D" id="2.60.40.740">
    <property type="match status" value="1"/>
</dbReference>
<accession>A0A0F7JNR6</accession>
<keyword evidence="2" id="KW-1185">Reference proteome</keyword>
<sequence>MDGLLNGRQRWWRALLLLAALLAALLGAARAGSCAAVACVSAGPRLVSVNSAQSAILNPLIGGLLGGNVTLSVLDWNAVAATDLRLGLFLDALRVQAGVATVEGALTTGMSVAGVLEAAAVAAEADGNTAGAGALRALKAQVAGLTGTVALGDLLKLNFPSGAFADARLNALNLVTGGAQLFNQRNAVTTGSSPVTLNGVSVNLSGLGLGVGAATPTVQLFVQVVEPPVYVCGEQGSTFHTAAVRVKLNVNLNGLTVNVLGLSNATVALTNLTLYLEVARATGTLDLVNAVSQALTLKATPGLARLGLGQISDAVFFDRGRTAPMTLPAYAKIGAVTANLGLVLGTVNLDVEARSLADGTYPLESVSAAPPYPQAVTVGSSSAAIPTLVGTLVTNLDVRLTPAPLQAVLDVLLAPVKTTVGTALQPTLVAVLQASVDQVLRLLGIGIGEAVFTVNSVSNGCRVTARVYRDAEPDGAPGAAETWDGPGTRVNLVSGASARQSVAVPAGAGTAELGVPEGTHTLIVAGGAAGVAAQAPAGWVFVNPVGGSVTLTVAAGTASVTDPTFGLFEGDRVDGTLFRDDGFGGGAAHDAAAQPSEPRVAGRSVTVTGSGGARSATTAADGSFTLFVPGGWTGVTLDFTGAETVTGVRVGGAATLATDALGSGVRPAALPVPAGAARVVTLGVTGRPALSPDRSGRSIAPGTLRYLHVLDPGSVGTLSFTKTGAFGRAFYLDSDCDGAVGAAERTPLTTVTVGDSWPRAADGALRSCALEVEVSVPANAASGATEAATVTAQLAWAGSAVTDSAAVTDTTTVSPPAAITKTVENLTGAPGVVGTAALARPGDRLRYCLNVTNPALDSVTDLTVSDTLTGAAGYEPGSLTLDGVALSDAADTDAGSVSGRTVTVTLATLAAGQTRQVCFEVTVP</sequence>
<dbReference type="EMBL" id="CP011389">
    <property type="protein sequence ID" value="AKH16483.1"/>
    <property type="molecule type" value="Genomic_DNA"/>
</dbReference>
<protein>
    <recommendedName>
        <fullName evidence="3">DUF11 domain-containing protein</fullName>
    </recommendedName>
</protein>
<evidence type="ECO:0008006" key="3">
    <source>
        <dbReference type="Google" id="ProtNLM"/>
    </source>
</evidence>
<dbReference type="Proteomes" id="UP000034024">
    <property type="component" value="Chromosome"/>
</dbReference>
<dbReference type="AlphaFoldDB" id="A0A0F7JNR6"/>
<name>A0A0F7JNR6_9DEIO</name>
<dbReference type="KEGG" id="dch:SY84_04790"/>
<dbReference type="PATRIC" id="fig|1309411.5.peg.985"/>
<reference evidence="1 2" key="1">
    <citation type="submission" date="2015-01" db="EMBL/GenBank/DDBJ databases">
        <title>Deinococcus soli/N5/whole genome sequencing.</title>
        <authorList>
            <person name="Kim M.K."/>
            <person name="Srinivasan S."/>
            <person name="Lee J.-J."/>
        </authorList>
    </citation>
    <scope>NUCLEOTIDE SEQUENCE [LARGE SCALE GENOMIC DNA]</scope>
    <source>
        <strain evidence="1 2">N5</strain>
    </source>
</reference>
<gene>
    <name evidence="1" type="ORF">SY84_04790</name>
</gene>
<dbReference type="OrthoDB" id="56954at2"/>